<dbReference type="EMBL" id="CP036313">
    <property type="protein sequence ID" value="QBH13943.1"/>
    <property type="molecule type" value="Genomic_DNA"/>
</dbReference>
<keyword evidence="3" id="KW-0997">Cell inner membrane</keyword>
<dbReference type="InterPro" id="IPR004681">
    <property type="entry name" value="TRAP_DctM"/>
</dbReference>
<organism evidence="10 11">
    <name type="scientific">Desulfobacter hydrogenophilus</name>
    <dbReference type="NCBI Taxonomy" id="2291"/>
    <lineage>
        <taxon>Bacteria</taxon>
        <taxon>Pseudomonadati</taxon>
        <taxon>Thermodesulfobacteriota</taxon>
        <taxon>Desulfobacteria</taxon>
        <taxon>Desulfobacterales</taxon>
        <taxon>Desulfobacteraceae</taxon>
        <taxon>Desulfobacter</taxon>
    </lineage>
</organism>
<dbReference type="PANTHER" id="PTHR33362">
    <property type="entry name" value="SIALIC ACID TRAP TRANSPORTER PERMEASE PROTEIN SIAT-RELATED"/>
    <property type="match status" value="1"/>
</dbReference>
<accession>A0A328FG88</accession>
<evidence type="ECO:0000259" key="8">
    <source>
        <dbReference type="Pfam" id="PF06808"/>
    </source>
</evidence>
<evidence type="ECO:0000256" key="7">
    <source>
        <dbReference type="SAM" id="Phobius"/>
    </source>
</evidence>
<evidence type="ECO:0000256" key="1">
    <source>
        <dbReference type="ARBA" id="ARBA00004429"/>
    </source>
</evidence>
<protein>
    <submittedName>
        <fullName evidence="9">TRAP transporter large permease subunit</fullName>
    </submittedName>
</protein>
<keyword evidence="4 7" id="KW-0812">Transmembrane</keyword>
<dbReference type="EMBL" id="QLNI01000003">
    <property type="protein sequence ID" value="RAM03644.1"/>
    <property type="molecule type" value="Genomic_DNA"/>
</dbReference>
<dbReference type="Pfam" id="PF06808">
    <property type="entry name" value="DctM"/>
    <property type="match status" value="1"/>
</dbReference>
<evidence type="ECO:0000313" key="10">
    <source>
        <dbReference type="EMBL" id="RAM03644.1"/>
    </source>
</evidence>
<name>A0A328FG88_9BACT</name>
<dbReference type="Proteomes" id="UP000248798">
    <property type="component" value="Unassembled WGS sequence"/>
</dbReference>
<reference evidence="10 11" key="1">
    <citation type="submission" date="2018-06" db="EMBL/GenBank/DDBJ databases">
        <title>Complete Genome Sequence of Desulfobacter hydrogenophilus (DSM3380).</title>
        <authorList>
            <person name="Marietou A."/>
            <person name="Schreiber L."/>
            <person name="Marshall I."/>
            <person name="Jorgensen B."/>
        </authorList>
    </citation>
    <scope>NUCLEOTIDE SEQUENCE [LARGE SCALE GENOMIC DNA]</scope>
    <source>
        <strain evidence="10 11">DSM 3380</strain>
    </source>
</reference>
<evidence type="ECO:0000313" key="12">
    <source>
        <dbReference type="Proteomes" id="UP000293902"/>
    </source>
</evidence>
<keyword evidence="2" id="KW-1003">Cell membrane</keyword>
<reference evidence="9 12" key="2">
    <citation type="submission" date="2019-02" db="EMBL/GenBank/DDBJ databases">
        <title>Complete genome sequence of Desulfobacter hydrogenophilus AcRS1.</title>
        <authorList>
            <person name="Marietou A."/>
            <person name="Lund M.B."/>
            <person name="Marshall I.P.G."/>
            <person name="Schreiber L."/>
            <person name="Jorgensen B."/>
        </authorList>
    </citation>
    <scope>NUCLEOTIDE SEQUENCE [LARGE SCALE GENOMIC DNA]</scope>
    <source>
        <strain evidence="9 12">AcRS1</strain>
    </source>
</reference>
<evidence type="ECO:0000313" key="11">
    <source>
        <dbReference type="Proteomes" id="UP000248798"/>
    </source>
</evidence>
<dbReference type="AlphaFoldDB" id="A0A328FG88"/>
<keyword evidence="5 7" id="KW-1133">Transmembrane helix</keyword>
<dbReference type="Proteomes" id="UP000293902">
    <property type="component" value="Chromosome"/>
</dbReference>
<evidence type="ECO:0000256" key="4">
    <source>
        <dbReference type="ARBA" id="ARBA00022692"/>
    </source>
</evidence>
<feature type="transmembrane region" description="Helical" evidence="7">
    <location>
        <begin position="39"/>
        <end position="60"/>
    </location>
</feature>
<dbReference type="OrthoDB" id="5404879at2"/>
<proteinExistence type="predicted"/>
<dbReference type="InterPro" id="IPR010656">
    <property type="entry name" value="DctM"/>
</dbReference>
<dbReference type="RefSeq" id="WP_111953397.1">
    <property type="nucleotide sequence ID" value="NZ_CP036313.1"/>
</dbReference>
<feature type="domain" description="TRAP C4-dicarboxylate transport system permease DctM subunit" evidence="8">
    <location>
        <begin position="1"/>
        <end position="61"/>
    </location>
</feature>
<dbReference type="GO" id="GO:0022857">
    <property type="term" value="F:transmembrane transporter activity"/>
    <property type="evidence" value="ECO:0007669"/>
    <property type="project" value="TreeGrafter"/>
</dbReference>
<keyword evidence="6 7" id="KW-0472">Membrane</keyword>
<evidence type="ECO:0000256" key="2">
    <source>
        <dbReference type="ARBA" id="ARBA00022475"/>
    </source>
</evidence>
<comment type="subcellular location">
    <subcellularLocation>
        <location evidence="1">Cell inner membrane</location>
        <topology evidence="1">Multi-pass membrane protein</topology>
    </subcellularLocation>
</comment>
<evidence type="ECO:0000256" key="6">
    <source>
        <dbReference type="ARBA" id="ARBA00023136"/>
    </source>
</evidence>
<dbReference type="GO" id="GO:0005886">
    <property type="term" value="C:plasma membrane"/>
    <property type="evidence" value="ECO:0007669"/>
    <property type="project" value="UniProtKB-SubCell"/>
</dbReference>
<feature type="transmembrane region" description="Helical" evidence="7">
    <location>
        <begin position="12"/>
        <end position="32"/>
    </location>
</feature>
<evidence type="ECO:0000313" key="9">
    <source>
        <dbReference type="EMBL" id="QBH13943.1"/>
    </source>
</evidence>
<keyword evidence="12" id="KW-1185">Reference proteome</keyword>
<sequence length="61" mass="6428">MLFLFIGSLLDTPAAIVIIFFILEPLAVNLGIDAIHLGAVIVVNVVIGFITAPFGCNLFVA</sequence>
<gene>
    <name evidence="10" type="ORF">DO021_02535</name>
    <name evidence="9" type="ORF">EYB58_14020</name>
</gene>
<evidence type="ECO:0000256" key="5">
    <source>
        <dbReference type="ARBA" id="ARBA00022989"/>
    </source>
</evidence>
<evidence type="ECO:0000256" key="3">
    <source>
        <dbReference type="ARBA" id="ARBA00022519"/>
    </source>
</evidence>